<keyword evidence="6" id="KW-0511">Multifunctional enzyme</keyword>
<comment type="catalytic activity">
    <reaction evidence="8">
        <text>[GlcNAc-(1-&gt;4)-Mur2Ac(oyl-L-Ala-gamma-D-Glu-L-Lys-D-Ala-D-Ala)](n)-di-trans,octa-cis-undecaprenyl diphosphate + beta-D-GlcNAc-(1-&gt;4)-Mur2Ac(oyl-L-Ala-gamma-D-Glu-L-Lys-D-Ala-D-Ala)-di-trans,octa-cis-undecaprenyl diphosphate = [GlcNAc-(1-&gt;4)-Mur2Ac(oyl-L-Ala-gamma-D-Glu-L-Lys-D-Ala-D-Ala)](n+1)-di-trans,octa-cis-undecaprenyl diphosphate + di-trans,octa-cis-undecaprenyl diphosphate + H(+)</text>
        <dbReference type="Rhea" id="RHEA:23708"/>
        <dbReference type="Rhea" id="RHEA-COMP:9602"/>
        <dbReference type="Rhea" id="RHEA-COMP:9603"/>
        <dbReference type="ChEBI" id="CHEBI:15378"/>
        <dbReference type="ChEBI" id="CHEBI:58405"/>
        <dbReference type="ChEBI" id="CHEBI:60033"/>
        <dbReference type="ChEBI" id="CHEBI:78435"/>
        <dbReference type="EC" id="2.4.99.28"/>
    </reaction>
</comment>
<sequence length="756" mass="82447">MKSPQSPQPPQPSSKPKPPQSKLMTQIHQLTQVVNGVLKINPKEHVPKLEVRRSQKDKPEIYDLVGDRYILGRSTGKCDIVVQTPLVSQVHAQLVRDRTQKKSQFILQDRDSTNGIYRNKQRLKSVPLRHKMTITLGPPELVEAATIRYLDPPPWYIRTLQYTGIGIGAIAGTIVLAIAFEVNRVPDLKPLPVTQQGPVEVLAGDGLKRLDPTDIANHTEYANLGEFGQFIPKAVIASEDTSFYWNIGVDPIGVARAIVTNVRSRGERLEGASTITQQLSRNLLGKTYVGTDDSAGRKWREAAAAIKLTFTYHKDEILRLYLNRAYTGNGVYGFKDAAKLYFGKEASELTLSEAATLVGLLPSPETINPFKNKNLAIEYRDRILNRMAELGMITDKDAERARRSVLILNESAKTKLQGSVAPYYYSYVFEELQDILGDNFAREGNLIVETNLDIDMQKASDDSLRNAVARDGSSYGFSQGAIVTLNASNGSLLAMTGGVDYKASQFNRAAQALRQPGSTFKLFTYAAAVDRGISPSSTYSCNALAGVAGCHNGGSGAIDMYRGFALSENVVAVRIADATGFDNVVKMARTLGITAKLDATSNMVLGGNEVKILEMAGAYATVVNEGKYNKPHAIKRILDSADCQNPKDRQTCRVIFDASTFLKPRQAIDAGVASTMVDMMRGVVQYGTGRSAAIPQGTVVGKTGTTDEGRDLWFIGAVPRRNLVAAIWLGNDEGVTNGSSAVAAQVWGDYMRLAVR</sequence>
<dbReference type="RefSeq" id="WP_009625626.1">
    <property type="nucleotide sequence ID" value="NZ_VBTY01000015.1"/>
</dbReference>
<dbReference type="InterPro" id="IPR050396">
    <property type="entry name" value="Glycosyltr_51/Transpeptidase"/>
</dbReference>
<keyword evidence="12" id="KW-1185">Reference proteome</keyword>
<reference evidence="11" key="1">
    <citation type="submission" date="2019-05" db="EMBL/GenBank/DDBJ databases">
        <title>Whole genome sequencing of Pseudanabaena catenata USMAC16.</title>
        <authorList>
            <person name="Khan Z."/>
            <person name="Omar W.M."/>
            <person name="Convey P."/>
            <person name="Merican F."/>
            <person name="Najimudin N."/>
        </authorList>
    </citation>
    <scope>NUCLEOTIDE SEQUENCE</scope>
    <source>
        <strain evidence="11">USMAC16</strain>
    </source>
</reference>
<dbReference type="InterPro" id="IPR023346">
    <property type="entry name" value="Lysozyme-like_dom_sf"/>
</dbReference>
<protein>
    <submittedName>
        <fullName evidence="11">Transglycosylase domain-containing protein</fullName>
    </submittedName>
</protein>
<evidence type="ECO:0000313" key="12">
    <source>
        <dbReference type="Proteomes" id="UP001152872"/>
    </source>
</evidence>
<evidence type="ECO:0000256" key="7">
    <source>
        <dbReference type="ARBA" id="ARBA00034000"/>
    </source>
</evidence>
<evidence type="ECO:0000256" key="2">
    <source>
        <dbReference type="ARBA" id="ARBA00022670"/>
    </source>
</evidence>
<dbReference type="GO" id="GO:0009002">
    <property type="term" value="F:serine-type D-Ala-D-Ala carboxypeptidase activity"/>
    <property type="evidence" value="ECO:0007669"/>
    <property type="project" value="UniProtKB-EC"/>
</dbReference>
<evidence type="ECO:0000256" key="9">
    <source>
        <dbReference type="SAM" id="MobiDB-lite"/>
    </source>
</evidence>
<dbReference type="InterPro" id="IPR000253">
    <property type="entry name" value="FHA_dom"/>
</dbReference>
<keyword evidence="2" id="KW-0645">Protease</keyword>
<dbReference type="Pfam" id="PF00912">
    <property type="entry name" value="Transgly"/>
    <property type="match status" value="1"/>
</dbReference>
<dbReference type="EMBL" id="VBTY01000015">
    <property type="protein sequence ID" value="MDG3493582.1"/>
    <property type="molecule type" value="Genomic_DNA"/>
</dbReference>
<feature type="region of interest" description="Disordered" evidence="9">
    <location>
        <begin position="1"/>
        <end position="22"/>
    </location>
</feature>
<dbReference type="GO" id="GO:0008955">
    <property type="term" value="F:peptidoglycan glycosyltransferase activity"/>
    <property type="evidence" value="ECO:0007669"/>
    <property type="project" value="UniProtKB-EC"/>
</dbReference>
<dbReference type="InterPro" id="IPR008984">
    <property type="entry name" value="SMAD_FHA_dom_sf"/>
</dbReference>
<dbReference type="Gene3D" id="1.10.3810.10">
    <property type="entry name" value="Biosynthetic peptidoglycan transglycosylase-like"/>
    <property type="match status" value="1"/>
</dbReference>
<keyword evidence="5" id="KW-0378">Hydrolase</keyword>
<dbReference type="PANTHER" id="PTHR32282:SF31">
    <property type="entry name" value="PEPTIDOGLYCAN GLYCOSYLTRANSFERASE"/>
    <property type="match status" value="1"/>
</dbReference>
<dbReference type="GO" id="GO:0030288">
    <property type="term" value="C:outer membrane-bounded periplasmic space"/>
    <property type="evidence" value="ECO:0007669"/>
    <property type="project" value="TreeGrafter"/>
</dbReference>
<dbReference type="PROSITE" id="PS50006">
    <property type="entry name" value="FHA_DOMAIN"/>
    <property type="match status" value="1"/>
</dbReference>
<dbReference type="InterPro" id="IPR036950">
    <property type="entry name" value="PBP_transglycosylase"/>
</dbReference>
<dbReference type="Pfam" id="PF00498">
    <property type="entry name" value="FHA"/>
    <property type="match status" value="1"/>
</dbReference>
<dbReference type="InterPro" id="IPR001264">
    <property type="entry name" value="Glyco_trans_51"/>
</dbReference>
<dbReference type="SUPFAM" id="SSF56601">
    <property type="entry name" value="beta-lactamase/transpeptidase-like"/>
    <property type="match status" value="1"/>
</dbReference>
<keyword evidence="3" id="KW-0328">Glycosyltransferase</keyword>
<dbReference type="SMART" id="SM00240">
    <property type="entry name" value="FHA"/>
    <property type="match status" value="1"/>
</dbReference>
<dbReference type="SUPFAM" id="SSF49879">
    <property type="entry name" value="SMAD/FHA domain"/>
    <property type="match status" value="1"/>
</dbReference>
<evidence type="ECO:0000256" key="6">
    <source>
        <dbReference type="ARBA" id="ARBA00023268"/>
    </source>
</evidence>
<dbReference type="GO" id="GO:0006508">
    <property type="term" value="P:proteolysis"/>
    <property type="evidence" value="ECO:0007669"/>
    <property type="project" value="UniProtKB-KW"/>
</dbReference>
<dbReference type="Gene3D" id="3.40.710.10">
    <property type="entry name" value="DD-peptidase/beta-lactamase superfamily"/>
    <property type="match status" value="1"/>
</dbReference>
<evidence type="ECO:0000256" key="4">
    <source>
        <dbReference type="ARBA" id="ARBA00022679"/>
    </source>
</evidence>
<dbReference type="Proteomes" id="UP001152872">
    <property type="component" value="Unassembled WGS sequence"/>
</dbReference>
<gene>
    <name evidence="11" type="ORF">FEV09_03335</name>
</gene>
<dbReference type="GO" id="GO:0008658">
    <property type="term" value="F:penicillin binding"/>
    <property type="evidence" value="ECO:0007669"/>
    <property type="project" value="InterPro"/>
</dbReference>
<dbReference type="Gene3D" id="2.60.200.20">
    <property type="match status" value="1"/>
</dbReference>
<organism evidence="11 12">
    <name type="scientific">Pseudanabaena catenata USMAC16</name>
    <dbReference type="NCBI Taxonomy" id="1855837"/>
    <lineage>
        <taxon>Bacteria</taxon>
        <taxon>Bacillati</taxon>
        <taxon>Cyanobacteriota</taxon>
        <taxon>Cyanophyceae</taxon>
        <taxon>Pseudanabaenales</taxon>
        <taxon>Pseudanabaenaceae</taxon>
        <taxon>Pseudanabaena</taxon>
    </lineage>
</organism>
<dbReference type="InterPro" id="IPR001460">
    <property type="entry name" value="PCN-bd_Tpept"/>
</dbReference>
<dbReference type="AlphaFoldDB" id="A0A9X4M6W1"/>
<dbReference type="CDD" id="cd00060">
    <property type="entry name" value="FHA"/>
    <property type="match status" value="1"/>
</dbReference>
<accession>A0A9X4M6W1</accession>
<feature type="domain" description="FHA" evidence="10">
    <location>
        <begin position="69"/>
        <end position="123"/>
    </location>
</feature>
<dbReference type="SUPFAM" id="SSF53955">
    <property type="entry name" value="Lysozyme-like"/>
    <property type="match status" value="1"/>
</dbReference>
<feature type="compositionally biased region" description="Pro residues" evidence="9">
    <location>
        <begin position="1"/>
        <end position="19"/>
    </location>
</feature>
<dbReference type="PANTHER" id="PTHR32282">
    <property type="entry name" value="BINDING PROTEIN TRANSPEPTIDASE, PUTATIVE-RELATED"/>
    <property type="match status" value="1"/>
</dbReference>
<name>A0A9X4M6W1_9CYAN</name>
<comment type="catalytic activity">
    <reaction evidence="7">
        <text>Preferential cleavage: (Ac)2-L-Lys-D-Ala-|-D-Ala. Also transpeptidation of peptidyl-alanyl moieties that are N-acyl substituents of D-alanine.</text>
        <dbReference type="EC" id="3.4.16.4"/>
    </reaction>
</comment>
<dbReference type="GO" id="GO:0009252">
    <property type="term" value="P:peptidoglycan biosynthetic process"/>
    <property type="evidence" value="ECO:0007669"/>
    <property type="project" value="TreeGrafter"/>
</dbReference>
<keyword evidence="1" id="KW-0121">Carboxypeptidase</keyword>
<keyword evidence="4" id="KW-0808">Transferase</keyword>
<evidence type="ECO:0000313" key="11">
    <source>
        <dbReference type="EMBL" id="MDG3493582.1"/>
    </source>
</evidence>
<evidence type="ECO:0000256" key="1">
    <source>
        <dbReference type="ARBA" id="ARBA00022645"/>
    </source>
</evidence>
<dbReference type="InterPro" id="IPR012338">
    <property type="entry name" value="Beta-lactam/transpept-like"/>
</dbReference>
<dbReference type="Pfam" id="PF00905">
    <property type="entry name" value="Transpeptidase"/>
    <property type="match status" value="1"/>
</dbReference>
<proteinExistence type="predicted"/>
<evidence type="ECO:0000256" key="3">
    <source>
        <dbReference type="ARBA" id="ARBA00022676"/>
    </source>
</evidence>
<evidence type="ECO:0000256" key="8">
    <source>
        <dbReference type="ARBA" id="ARBA00049902"/>
    </source>
</evidence>
<evidence type="ECO:0000256" key="5">
    <source>
        <dbReference type="ARBA" id="ARBA00022801"/>
    </source>
</evidence>
<comment type="caution">
    <text evidence="11">The sequence shown here is derived from an EMBL/GenBank/DDBJ whole genome shotgun (WGS) entry which is preliminary data.</text>
</comment>
<evidence type="ECO:0000259" key="10">
    <source>
        <dbReference type="PROSITE" id="PS50006"/>
    </source>
</evidence>